<sequence>MINHMAHMYYLAVESTSEAITWWDKNLKLLFANPAFVTQAGVPLSQLVGKTIREMGHPELLAPPWIKKCN</sequence>
<dbReference type="CDD" id="cd00130">
    <property type="entry name" value="PAS"/>
    <property type="match status" value="1"/>
</dbReference>
<evidence type="ECO:0000313" key="3">
    <source>
        <dbReference type="Proteomes" id="UP000240357"/>
    </source>
</evidence>
<dbReference type="SUPFAM" id="SSF55785">
    <property type="entry name" value="PYP-like sensor domain (PAS domain)"/>
    <property type="match status" value="1"/>
</dbReference>
<keyword evidence="3" id="KW-1185">Reference proteome</keyword>
<dbReference type="AlphaFoldDB" id="A0A2T2YN55"/>
<evidence type="ECO:0000313" key="2">
    <source>
        <dbReference type="EMBL" id="PSR56940.1"/>
    </source>
</evidence>
<proteinExistence type="predicted"/>
<dbReference type="InterPro" id="IPR035965">
    <property type="entry name" value="PAS-like_dom_sf"/>
</dbReference>
<comment type="caution">
    <text evidence="2">The sequence shown here is derived from an EMBL/GenBank/DDBJ whole genome shotgun (WGS) entry which is preliminary data.</text>
</comment>
<gene>
    <name evidence="2" type="ORF">AHMF7605_27320</name>
</gene>
<protein>
    <recommendedName>
        <fullName evidence="1">PAS domain-containing protein</fullName>
    </recommendedName>
</protein>
<evidence type="ECO:0000259" key="1">
    <source>
        <dbReference type="PROSITE" id="PS50112"/>
    </source>
</evidence>
<organism evidence="2 3">
    <name type="scientific">Adhaeribacter arboris</name>
    <dbReference type="NCBI Taxonomy" id="2072846"/>
    <lineage>
        <taxon>Bacteria</taxon>
        <taxon>Pseudomonadati</taxon>
        <taxon>Bacteroidota</taxon>
        <taxon>Cytophagia</taxon>
        <taxon>Cytophagales</taxon>
        <taxon>Hymenobacteraceae</taxon>
        <taxon>Adhaeribacter</taxon>
    </lineage>
</organism>
<accession>A0A2T2YN55</accession>
<name>A0A2T2YN55_9BACT</name>
<dbReference type="InterPro" id="IPR013656">
    <property type="entry name" value="PAS_4"/>
</dbReference>
<dbReference type="InterPro" id="IPR000014">
    <property type="entry name" value="PAS"/>
</dbReference>
<dbReference type="EMBL" id="PYFT01000001">
    <property type="protein sequence ID" value="PSR56940.1"/>
    <property type="molecule type" value="Genomic_DNA"/>
</dbReference>
<dbReference type="Gene3D" id="3.30.450.20">
    <property type="entry name" value="PAS domain"/>
    <property type="match status" value="1"/>
</dbReference>
<reference evidence="2 3" key="1">
    <citation type="submission" date="2018-03" db="EMBL/GenBank/DDBJ databases">
        <title>Adhaeribacter sp. HMF7605 Genome sequencing and assembly.</title>
        <authorList>
            <person name="Kang H."/>
            <person name="Kang J."/>
            <person name="Cha I."/>
            <person name="Kim H."/>
            <person name="Joh K."/>
        </authorList>
    </citation>
    <scope>NUCLEOTIDE SEQUENCE [LARGE SCALE GENOMIC DNA]</scope>
    <source>
        <strain evidence="2 3">HMF7605</strain>
    </source>
</reference>
<dbReference type="PROSITE" id="PS50112">
    <property type="entry name" value="PAS"/>
    <property type="match status" value="1"/>
</dbReference>
<dbReference type="Proteomes" id="UP000240357">
    <property type="component" value="Unassembled WGS sequence"/>
</dbReference>
<dbReference type="Pfam" id="PF08448">
    <property type="entry name" value="PAS_4"/>
    <property type="match status" value="1"/>
</dbReference>
<feature type="domain" description="PAS" evidence="1">
    <location>
        <begin position="5"/>
        <end position="59"/>
    </location>
</feature>